<keyword evidence="2" id="KW-1015">Disulfide bond</keyword>
<keyword evidence="3" id="KW-0732">Signal</keyword>
<dbReference type="EMBL" id="JACHIR010000004">
    <property type="protein sequence ID" value="MBB5897904.1"/>
    <property type="molecule type" value="Genomic_DNA"/>
</dbReference>
<proteinExistence type="predicted"/>
<evidence type="ECO:0000256" key="1">
    <source>
        <dbReference type="PIRSR" id="PIRSR638964-1"/>
    </source>
</evidence>
<evidence type="ECO:0000259" key="4">
    <source>
        <dbReference type="SMART" id="SM00458"/>
    </source>
</evidence>
<dbReference type="Pfam" id="PF09206">
    <property type="entry name" value="ArabFuran-catal"/>
    <property type="match status" value="1"/>
</dbReference>
<dbReference type="Gene3D" id="2.60.120.200">
    <property type="match status" value="1"/>
</dbReference>
<feature type="chain" id="PRO_5030560389" description="Ricin B lectin domain-containing protein" evidence="3">
    <location>
        <begin position="44"/>
        <end position="499"/>
    </location>
</feature>
<sequence>MRNSSPAGRLRPALRVLLRAGLAAVLVLSALVAANTTSAPARAATSLACDIYAAGGTPCIAAHSTTRALYAAYNGPLYQIQRNSDKKYLDIGLLAAGGVADSAPQVTFCANTSCTITKIYDQSVNHNDLPISWGGFWKGPGPNGSDVGANAMALPVTVGGHPAYGIRNTPGTGYRIDVAKNAPTGSHPEGVYMVTSSNYVNQWCCFDYGSGETSHTDTGNATMNAIEWGTACWFGNCVGTGPWVEADLENGMYHTGTGSNKDPNNPGVHFPFVSAWEKNNGTSNFTLKYGNATSGGLTTPYSGPLPNGYSPMKTEASILLGTGGDNSNSGAGEFFEGAVISGFPSDATESAVQADIVAAGYSAGSGNGTTGAVRNTASSRCLDVNNNTTTPGTQLQIWDCNGGNNQSWTRNASGELTVYSGDTMRCLDANAQGTTPGTKVIIWNCNGQTNQQWTVNSDGTIKGVQSGLCLDVTNSGTNNGALVQLSSCSGQASQKWSLG</sequence>
<dbReference type="Proteomes" id="UP000585638">
    <property type="component" value="Unassembled WGS sequence"/>
</dbReference>
<dbReference type="Pfam" id="PF00652">
    <property type="entry name" value="Ricin_B_lectin"/>
    <property type="match status" value="1"/>
</dbReference>
<comment type="caution">
    <text evidence="5">The sequence shown here is derived from an EMBL/GenBank/DDBJ whole genome shotgun (WGS) entry which is preliminary data.</text>
</comment>
<reference evidence="5 6" key="1">
    <citation type="submission" date="2020-08" db="EMBL/GenBank/DDBJ databases">
        <title>Sequencing the genomes of 1000 actinobacteria strains.</title>
        <authorList>
            <person name="Klenk H.-P."/>
        </authorList>
    </citation>
    <scope>NUCLEOTIDE SEQUENCE [LARGE SCALE GENOMIC DNA]</scope>
    <source>
        <strain evidence="5 6">DSM 43851</strain>
    </source>
</reference>
<organism evidence="5 6">
    <name type="scientific">Kutzneria kofuensis</name>
    <dbReference type="NCBI Taxonomy" id="103725"/>
    <lineage>
        <taxon>Bacteria</taxon>
        <taxon>Bacillati</taxon>
        <taxon>Actinomycetota</taxon>
        <taxon>Actinomycetes</taxon>
        <taxon>Pseudonocardiales</taxon>
        <taxon>Pseudonocardiaceae</taxon>
        <taxon>Kutzneria</taxon>
    </lineage>
</organism>
<evidence type="ECO:0000313" key="6">
    <source>
        <dbReference type="Proteomes" id="UP000585638"/>
    </source>
</evidence>
<dbReference type="GO" id="GO:0031221">
    <property type="term" value="P:arabinan metabolic process"/>
    <property type="evidence" value="ECO:0007669"/>
    <property type="project" value="InterPro"/>
</dbReference>
<dbReference type="GO" id="GO:0045490">
    <property type="term" value="P:pectin catabolic process"/>
    <property type="evidence" value="ECO:0007669"/>
    <property type="project" value="TreeGrafter"/>
</dbReference>
<dbReference type="SUPFAM" id="SSF49899">
    <property type="entry name" value="Concanavalin A-like lectins/glucanases"/>
    <property type="match status" value="1"/>
</dbReference>
<feature type="active site" description="Proton donor" evidence="1">
    <location>
        <position position="325"/>
    </location>
</feature>
<name>A0A7W9KTX2_9PSEU</name>
<feature type="disulfide bond" evidence="2">
    <location>
        <begin position="109"/>
        <end position="114"/>
    </location>
</feature>
<dbReference type="PANTHER" id="PTHR39447:SF2">
    <property type="entry name" value="ALPHA-L-ARABINOFURANOSIDASE B"/>
    <property type="match status" value="1"/>
</dbReference>
<dbReference type="PROSITE" id="PS50231">
    <property type="entry name" value="RICIN_B_LECTIN"/>
    <property type="match status" value="1"/>
</dbReference>
<feature type="signal peptide" evidence="3">
    <location>
        <begin position="1"/>
        <end position="43"/>
    </location>
</feature>
<dbReference type="AlphaFoldDB" id="A0A7W9KTX2"/>
<dbReference type="RefSeq" id="WP_184870385.1">
    <property type="nucleotide sequence ID" value="NZ_BAAAWY010000048.1"/>
</dbReference>
<feature type="active site" description="Nucleophile" evidence="1">
    <location>
        <position position="249"/>
    </location>
</feature>
<dbReference type="InterPro" id="IPR015289">
    <property type="entry name" value="A-L-arabinofuranosidase_B_cat"/>
</dbReference>
<dbReference type="InterPro" id="IPR035992">
    <property type="entry name" value="Ricin_B-like_lectins"/>
</dbReference>
<feature type="disulfide bond" evidence="2">
    <location>
        <begin position="204"/>
        <end position="205"/>
    </location>
</feature>
<dbReference type="CDD" id="cd23418">
    <property type="entry name" value="beta-trefoil_Ricin_XLN-like"/>
    <property type="match status" value="1"/>
</dbReference>
<dbReference type="PANTHER" id="PTHR39447">
    <property type="entry name" value="ALPHA-L-ARABINOFURANOSIDASE B"/>
    <property type="match status" value="1"/>
</dbReference>
<evidence type="ECO:0000313" key="5">
    <source>
        <dbReference type="EMBL" id="MBB5897904.1"/>
    </source>
</evidence>
<accession>A0A7W9KTX2</accession>
<dbReference type="SMART" id="SM00458">
    <property type="entry name" value="RICIN"/>
    <property type="match status" value="1"/>
</dbReference>
<protein>
    <recommendedName>
        <fullName evidence="4">Ricin B lectin domain-containing protein</fullName>
    </recommendedName>
</protein>
<dbReference type="SUPFAM" id="SSF50370">
    <property type="entry name" value="Ricin B-like lectins"/>
    <property type="match status" value="1"/>
</dbReference>
<keyword evidence="6" id="KW-1185">Reference proteome</keyword>
<dbReference type="InterPro" id="IPR038964">
    <property type="entry name" value="ABFB"/>
</dbReference>
<dbReference type="GO" id="GO:0019566">
    <property type="term" value="P:arabinose metabolic process"/>
    <property type="evidence" value="ECO:0007669"/>
    <property type="project" value="InterPro"/>
</dbReference>
<evidence type="ECO:0000256" key="2">
    <source>
        <dbReference type="PIRSR" id="PIRSR638964-3"/>
    </source>
</evidence>
<feature type="domain" description="Ricin B lectin" evidence="4">
    <location>
        <begin position="367"/>
        <end position="499"/>
    </location>
</feature>
<evidence type="ECO:0000256" key="3">
    <source>
        <dbReference type="SAM" id="SignalP"/>
    </source>
</evidence>
<dbReference type="InterPro" id="IPR000772">
    <property type="entry name" value="Ricin_B_lectin"/>
</dbReference>
<dbReference type="GO" id="GO:0046556">
    <property type="term" value="F:alpha-L-arabinofuranosidase activity"/>
    <property type="evidence" value="ECO:0007669"/>
    <property type="project" value="InterPro"/>
</dbReference>
<feature type="disulfide bond" evidence="2">
    <location>
        <begin position="49"/>
        <end position="59"/>
    </location>
</feature>
<dbReference type="Gene3D" id="2.80.10.50">
    <property type="match status" value="1"/>
</dbReference>
<dbReference type="InterPro" id="IPR013320">
    <property type="entry name" value="ConA-like_dom_sf"/>
</dbReference>
<gene>
    <name evidence="5" type="ORF">BJ998_009163</name>
</gene>